<dbReference type="SUPFAM" id="SSF52540">
    <property type="entry name" value="P-loop containing nucleoside triphosphate hydrolases"/>
    <property type="match status" value="2"/>
</dbReference>
<comment type="cofactor">
    <cofactor evidence="1">
        <name>Mg(2+)</name>
        <dbReference type="ChEBI" id="CHEBI:18420"/>
    </cofactor>
</comment>
<evidence type="ECO:0000256" key="1">
    <source>
        <dbReference type="RuleBase" id="RU363044"/>
    </source>
</evidence>
<organism evidence="6 7">
    <name type="scientific">Camelina sativa</name>
    <name type="common">False flax</name>
    <name type="synonym">Myagrum sativum</name>
    <dbReference type="NCBI Taxonomy" id="90675"/>
    <lineage>
        <taxon>Eukaryota</taxon>
        <taxon>Viridiplantae</taxon>
        <taxon>Streptophyta</taxon>
        <taxon>Embryophyta</taxon>
        <taxon>Tracheophyta</taxon>
        <taxon>Spermatophyta</taxon>
        <taxon>Magnoliopsida</taxon>
        <taxon>eudicotyledons</taxon>
        <taxon>Gunneridae</taxon>
        <taxon>Pentapetalae</taxon>
        <taxon>rosids</taxon>
        <taxon>malvids</taxon>
        <taxon>Brassicales</taxon>
        <taxon>Brassicaceae</taxon>
        <taxon>Camelineae</taxon>
        <taxon>Camelina</taxon>
    </lineage>
</organism>
<keyword evidence="6" id="KW-1185">Reference proteome</keyword>
<evidence type="ECO:0000259" key="4">
    <source>
        <dbReference type="Pfam" id="PF14214"/>
    </source>
</evidence>
<feature type="domain" description="DNA helicase Pif1-like DEAD-box helicase" evidence="3">
    <location>
        <begin position="1133"/>
        <end position="1230"/>
    </location>
</feature>
<dbReference type="CDD" id="cd04481">
    <property type="entry name" value="RPA1_DBD_B_like"/>
    <property type="match status" value="1"/>
</dbReference>
<keyword evidence="1" id="KW-0378">Hydrolase</keyword>
<dbReference type="CDD" id="cd18809">
    <property type="entry name" value="SF1_C_RecD"/>
    <property type="match status" value="1"/>
</dbReference>
<dbReference type="InterPro" id="IPR012340">
    <property type="entry name" value="NA-bd_OB-fold"/>
</dbReference>
<dbReference type="SUPFAM" id="SSF50249">
    <property type="entry name" value="Nucleic acid-binding proteins"/>
    <property type="match status" value="2"/>
</dbReference>
<keyword evidence="1" id="KW-0227">DNA damage</keyword>
<dbReference type="InterPro" id="IPR010285">
    <property type="entry name" value="DNA_helicase_pif1-like_DEAD"/>
</dbReference>
<dbReference type="Gene3D" id="2.40.50.140">
    <property type="entry name" value="Nucleic acid-binding proteins"/>
    <property type="match status" value="2"/>
</dbReference>
<dbReference type="RefSeq" id="XP_010451476.1">
    <property type="nucleotide sequence ID" value="XM_010453174.1"/>
</dbReference>
<evidence type="ECO:0000313" key="7">
    <source>
        <dbReference type="RefSeq" id="XP_010451476.1"/>
    </source>
</evidence>
<dbReference type="Pfam" id="PF21530">
    <property type="entry name" value="Pif1_2B_dom"/>
    <property type="match status" value="1"/>
</dbReference>
<dbReference type="InterPro" id="IPR027417">
    <property type="entry name" value="P-loop_NTPase"/>
</dbReference>
<dbReference type="Gene3D" id="3.40.50.300">
    <property type="entry name" value="P-loop containing nucleotide triphosphate hydrolases"/>
    <property type="match status" value="2"/>
</dbReference>
<sequence>MALPLSYTPLKDLKPYKNAWRIQVKILHSWKMNTAKLGESLELILADETGDKIGASIRKDHIKKFESELKPGSWKVISTFGLNLCTSYLRPSLIKYKISTRYGTTIIPSENVSDDHYLSFTSFDSILAGNLDKNLLLDVIGQVVSSGGLEEITSRNNITRKKIEFEIRDTEDKRLSCTLWETYAEALDRAINDSSDGMVMCFLRFVKQNSYKEKRYIENAFDSSILMINPQLPEMEAFHNILPADQLALTVTNSAYEDDGDPVHTCKDCGAIFWYGGKVDRSVKKGRGPSMFALQGENYHLMGSLKPKPGDYPKFQQLYIVDTENEVANRMNIMSKGKDDENPSEKRKFKKEIVEKLQKMLNEINPYVQHFRYARDRFALEKEKANFHMRIVSTREKDGTKYNLPTASEVAALIPGDFHTEMNKRDIVVEMQSGKLKRIHECHISYLALQYPLLFPLGEDGYTLGLKKRVKKGSKKKKRKDISMRQWYAYRLHERKDEKHILFRSKRLFQQFLVDTYTMIESNRLRYLKKNQKKLRSSNIEEIQLAADEGEDDLTNRGNRVVIPPSFTGGPSYMRQNYLDAMATCKHFGFPDLFITFTCNAKWPEITRFVNQRNLKADDRPDIICRIFKLKLEKFMDDLTKKHILGKTVSAIYQIEFQKRGLPHAHIIVWMDKKHKFPTADHIDKIISAEIPDKDEDPELYEVVKECMIHGPCGSANMNSPCMVGGKCSKFYPKEFVDTTNLDRDGYPIYRRRDDGRFIEKNGFKCDNTYVVPYNRKLSLKYRAHINVEWCNQTGSVKYLFKYVHKGQDRVTVSVEAGQEEDETEYTSDGVNINSSKKKDDVQDFFDCRYVSACEAFWRTNQYPIHYRTTPVVKLTFHEEGKQPVFYKDGDKPTTVLNRPTLDHTMFTAWFELCLRDEEARKLTYEQIPNKYIYDKKEKEFRPRGRTGFSIGRINYVPHNLEDSYHLRILINSKKGPTSFNDIKTVKGVLYKTYKEACFALGLLDDDKEYIEGIKEANFWCSSKFCRRLFVIMLISESLTSPKTVWEETWKILSEDIERKEKQRRQRPDTEKKKLLLRELQKLMKRNGCSLQKYKLMPHISLEDVTLPNQLILDELNYNREDLAKKHDGWKKMLTEEQKKIYDEIMEAVINDKGGVFFLYGFGGTGKTFLWKVLSAAIRSNGHIVLNSASSGIASLLLEGGRTAHSRFALPLNPNETSTCNMSRAQNLCKVLRLTKNMRLLQDIGKQEASEIEEFSKWILAVGEGKINEPNDGVCEIDIPQELLIPEGSSPLESIIEAVYGKNFATQKDPKFFQERAILCPTNEDVNSINDVMLSSLNAEERIYLSSDSIDPQDKHALKNKVYSPDFLNTIKVSDIPYHRLRLKIGCPIMLMRNIDPHGGLVNGTRLQITQMADHVLQARILTGTRVGKIVLIPRMLISPSDTRLPFKMRRRQFPVSVAFAMTINKSQGQSLENVGIYLPRPVFSHGQLYVAMSRVKSKSGLKMLITDAEGKPQTKTTNVVFKEVFQNLH</sequence>
<name>A0ABM0V684_CAMSA</name>
<dbReference type="InterPro" id="IPR003871">
    <property type="entry name" value="RFA1B/D_OB_1st"/>
</dbReference>
<comment type="similarity">
    <text evidence="1">Belongs to the helicase family.</text>
</comment>
<dbReference type="Pfam" id="PF14214">
    <property type="entry name" value="Helitron_like_N"/>
    <property type="match status" value="1"/>
</dbReference>
<dbReference type="GeneID" id="104733607"/>
<proteinExistence type="inferred from homology"/>
<reference evidence="7" key="2">
    <citation type="submission" date="2025-08" db="UniProtKB">
        <authorList>
            <consortium name="RefSeq"/>
        </authorList>
    </citation>
    <scope>IDENTIFICATION</scope>
    <source>
        <tissue evidence="7">Leaf</tissue>
    </source>
</reference>
<dbReference type="PANTHER" id="PTHR10492:SF101">
    <property type="entry name" value="ATP-DEPENDENT DNA HELICASE"/>
    <property type="match status" value="1"/>
</dbReference>
<keyword evidence="1" id="KW-0233">DNA recombination</keyword>
<keyword evidence="1" id="KW-0547">Nucleotide-binding</keyword>
<feature type="domain" description="Helitron helicase-like" evidence="4">
    <location>
        <begin position="487"/>
        <end position="669"/>
    </location>
</feature>
<gene>
    <name evidence="7" type="primary">LOC104733607</name>
</gene>
<feature type="domain" description="Replication protein A 70 kDa DNA-binding subunit B/D first OB fold" evidence="2">
    <location>
        <begin position="7"/>
        <end position="107"/>
    </location>
</feature>
<evidence type="ECO:0000313" key="6">
    <source>
        <dbReference type="Proteomes" id="UP000694864"/>
    </source>
</evidence>
<dbReference type="PANTHER" id="PTHR10492">
    <property type="match status" value="1"/>
</dbReference>
<protein>
    <recommendedName>
        <fullName evidence="1">ATP-dependent DNA helicase</fullName>
        <ecNumber evidence="1">5.6.2.3</ecNumber>
    </recommendedName>
</protein>
<evidence type="ECO:0000259" key="5">
    <source>
        <dbReference type="Pfam" id="PF21530"/>
    </source>
</evidence>
<keyword evidence="1" id="KW-0067">ATP-binding</keyword>
<keyword evidence="1" id="KW-0347">Helicase</keyword>
<feature type="domain" description="DNA helicase Pif1-like 2B" evidence="5">
    <location>
        <begin position="1366"/>
        <end position="1412"/>
    </location>
</feature>
<dbReference type="InterPro" id="IPR049163">
    <property type="entry name" value="Pif1-like_2B_dom"/>
</dbReference>
<dbReference type="EC" id="5.6.2.3" evidence="1"/>
<accession>A0ABM0V684</accession>
<dbReference type="Proteomes" id="UP000694864">
    <property type="component" value="Chromosome 12"/>
</dbReference>
<dbReference type="Pfam" id="PF02721">
    <property type="entry name" value="DUF223"/>
    <property type="match status" value="1"/>
</dbReference>
<dbReference type="CDD" id="cd04480">
    <property type="entry name" value="RPA1_DBD_A_like"/>
    <property type="match status" value="1"/>
</dbReference>
<evidence type="ECO:0000259" key="3">
    <source>
        <dbReference type="Pfam" id="PF05970"/>
    </source>
</evidence>
<reference evidence="6" key="1">
    <citation type="journal article" date="2014" name="Nat. Commun.">
        <title>The emerging biofuel crop Camelina sativa retains a highly undifferentiated hexaploid genome structure.</title>
        <authorList>
            <person name="Kagale S."/>
            <person name="Koh C."/>
            <person name="Nixon J."/>
            <person name="Bollina V."/>
            <person name="Clarke W.E."/>
            <person name="Tuteja R."/>
            <person name="Spillane C."/>
            <person name="Robinson S.J."/>
            <person name="Links M.G."/>
            <person name="Clarke C."/>
            <person name="Higgins E.E."/>
            <person name="Huebert T."/>
            <person name="Sharpe A.G."/>
            <person name="Parkin I.A."/>
        </authorList>
    </citation>
    <scope>NUCLEOTIDE SEQUENCE [LARGE SCALE GENOMIC DNA]</scope>
    <source>
        <strain evidence="6">cv. DH55</strain>
    </source>
</reference>
<evidence type="ECO:0000259" key="2">
    <source>
        <dbReference type="Pfam" id="PF02721"/>
    </source>
</evidence>
<keyword evidence="1" id="KW-0234">DNA repair</keyword>
<dbReference type="Pfam" id="PF05970">
    <property type="entry name" value="PIF1"/>
    <property type="match status" value="1"/>
</dbReference>
<dbReference type="InterPro" id="IPR025476">
    <property type="entry name" value="Helitron_helicase-like"/>
</dbReference>
<comment type="catalytic activity">
    <reaction evidence="1">
        <text>ATP + H2O = ADP + phosphate + H(+)</text>
        <dbReference type="Rhea" id="RHEA:13065"/>
        <dbReference type="ChEBI" id="CHEBI:15377"/>
        <dbReference type="ChEBI" id="CHEBI:15378"/>
        <dbReference type="ChEBI" id="CHEBI:30616"/>
        <dbReference type="ChEBI" id="CHEBI:43474"/>
        <dbReference type="ChEBI" id="CHEBI:456216"/>
        <dbReference type="EC" id="5.6.2.3"/>
    </reaction>
</comment>